<gene>
    <name evidence="3" type="ORF">QRT03_01945</name>
</gene>
<proteinExistence type="predicted"/>
<dbReference type="SUPFAM" id="SSF56059">
    <property type="entry name" value="Glutathione synthetase ATP-binding domain-like"/>
    <property type="match status" value="1"/>
</dbReference>
<evidence type="ECO:0000313" key="4">
    <source>
        <dbReference type="Proteomes" id="UP001231924"/>
    </source>
</evidence>
<protein>
    <submittedName>
        <fullName evidence="3">ATP-grasp domain-containing protein</fullName>
    </submittedName>
</protein>
<keyword evidence="4" id="KW-1185">Reference proteome</keyword>
<keyword evidence="1" id="KW-0547">Nucleotide-binding</keyword>
<sequence length="415" mass="45337">MLLDARPGAARRPDLDRSVPAVLLKLGSYPLHHGGLGVVRTLGRCGVDVYAVTEGRFTPAAVSRHLAGRLTWPTTGAEDPSELAEGLHAIARTIGRRAVLVPTDDESAVAVAELGDELADDFLFPRCADPGLPRRLASKEGLHEVCVRHGVPTPAAVVPTSLAEVEEYAAHGTFPVVVKSRAPFERHRRPSVRSSTVVREPDELRALARDWNDSDPSVILQEYLPRESSEDWVVHAYASPTEDPVLFTGVKLRSWPPHAGITTAGRARWNPELAELATRLFTATGFHGIADLDVRRDLRDGRYKLVDFNPRVGAQFRLFEDAAGIDVVRAQHLSLTGRPVPRAPFPEGRAFVVEDFDYVARVAYRGDRTDGPAPAGRSPLAEHAWFALDDPLPVVPMVLGRARPVLSRVARRVTG</sequence>
<dbReference type="InterPro" id="IPR013815">
    <property type="entry name" value="ATP_grasp_subdomain_1"/>
</dbReference>
<evidence type="ECO:0000259" key="2">
    <source>
        <dbReference type="PROSITE" id="PS50975"/>
    </source>
</evidence>
<reference evidence="3 4" key="1">
    <citation type="submission" date="2023-06" db="EMBL/GenBank/DDBJ databases">
        <title>Actinomycetospora Odt1-22.</title>
        <authorList>
            <person name="Supong K."/>
        </authorList>
    </citation>
    <scope>NUCLEOTIDE SEQUENCE [LARGE SCALE GENOMIC DNA]</scope>
    <source>
        <strain evidence="3 4">Odt1-22</strain>
    </source>
</reference>
<comment type="caution">
    <text evidence="3">The sequence shown here is derived from an EMBL/GenBank/DDBJ whole genome shotgun (WGS) entry which is preliminary data.</text>
</comment>
<feature type="domain" description="ATP-grasp" evidence="2">
    <location>
        <begin position="143"/>
        <end position="336"/>
    </location>
</feature>
<dbReference type="InterPro" id="IPR011761">
    <property type="entry name" value="ATP-grasp"/>
</dbReference>
<dbReference type="Gene3D" id="3.30.1490.20">
    <property type="entry name" value="ATP-grasp fold, A domain"/>
    <property type="match status" value="1"/>
</dbReference>
<organism evidence="3 4">
    <name type="scientific">Actinomycetospora termitidis</name>
    <dbReference type="NCBI Taxonomy" id="3053470"/>
    <lineage>
        <taxon>Bacteria</taxon>
        <taxon>Bacillati</taxon>
        <taxon>Actinomycetota</taxon>
        <taxon>Actinomycetes</taxon>
        <taxon>Pseudonocardiales</taxon>
        <taxon>Pseudonocardiaceae</taxon>
        <taxon>Actinomycetospora</taxon>
    </lineage>
</organism>
<keyword evidence="1" id="KW-0067">ATP-binding</keyword>
<dbReference type="EMBL" id="JASVWF010000001">
    <property type="protein sequence ID" value="MDL5154704.1"/>
    <property type="molecule type" value="Genomic_DNA"/>
</dbReference>
<evidence type="ECO:0000256" key="1">
    <source>
        <dbReference type="PROSITE-ProRule" id="PRU00409"/>
    </source>
</evidence>
<evidence type="ECO:0000313" key="3">
    <source>
        <dbReference type="EMBL" id="MDL5154704.1"/>
    </source>
</evidence>
<dbReference type="PROSITE" id="PS50975">
    <property type="entry name" value="ATP_GRASP"/>
    <property type="match status" value="1"/>
</dbReference>
<name>A0ABT7M220_9PSEU</name>
<accession>A0ABT7M220</accession>
<dbReference type="Proteomes" id="UP001231924">
    <property type="component" value="Unassembled WGS sequence"/>
</dbReference>
<dbReference type="Gene3D" id="3.30.470.20">
    <property type="entry name" value="ATP-grasp fold, B domain"/>
    <property type="match status" value="1"/>
</dbReference>
<dbReference type="RefSeq" id="WP_286050740.1">
    <property type="nucleotide sequence ID" value="NZ_JASVWF010000001.1"/>
</dbReference>